<evidence type="ECO:0000313" key="3">
    <source>
        <dbReference type="EMBL" id="MCA9385483.1"/>
    </source>
</evidence>
<evidence type="ECO:0000313" key="4">
    <source>
        <dbReference type="Proteomes" id="UP000754563"/>
    </source>
</evidence>
<dbReference type="Pfam" id="PF03413">
    <property type="entry name" value="PepSY"/>
    <property type="match status" value="1"/>
</dbReference>
<dbReference type="AlphaFoldDB" id="A0A955RKK9"/>
<evidence type="ECO:0000256" key="1">
    <source>
        <dbReference type="SAM" id="MobiDB-lite"/>
    </source>
</evidence>
<feature type="domain" description="SLH" evidence="2">
    <location>
        <begin position="45"/>
        <end position="108"/>
    </location>
</feature>
<proteinExistence type="predicted"/>
<gene>
    <name evidence="3" type="ORF">KC717_02445</name>
</gene>
<comment type="caution">
    <text evidence="3">The sequence shown here is derived from an EMBL/GenBank/DDBJ whole genome shotgun (WGS) entry which is preliminary data.</text>
</comment>
<accession>A0A955RKK9</accession>
<name>A0A955RKK9_9BACT</name>
<dbReference type="EMBL" id="JAGQLH010000022">
    <property type="protein sequence ID" value="MCA9385483.1"/>
    <property type="molecule type" value="Genomic_DNA"/>
</dbReference>
<dbReference type="Gene3D" id="3.10.450.40">
    <property type="match status" value="1"/>
</dbReference>
<feature type="region of interest" description="Disordered" evidence="1">
    <location>
        <begin position="291"/>
        <end position="329"/>
    </location>
</feature>
<sequence length="329" mass="36575">MDYIKHIPKGASTLCAIVIFSFFSSPLDIFATEDDSSSSSDEIEFELEFEDVSSDYLYKSEIKFVHDEGFASGFSSGLFMPENNITRAEFIKILIKSKFDDSLIAGCHERVLDDSFPDVSEDNVFSDYICIAKEYKIVKGYPNGDFGPNDFINFPQVSKVLTRALTDTDFSEEADVFAYVDYLQSLGLIPPTIEDNNELLDRGEMAYLIKKFKVEYSYLDDSFGSMDPSSIDLTGVISASEAIAIAQGVTNEESFWKVELEYENGVLVYEVKLGTYEVKVDAITGTVVEIELDDDNSDSDDSDDDDDDNSGSDSDDSDDDDDDDSGSSK</sequence>
<dbReference type="Proteomes" id="UP000754563">
    <property type="component" value="Unassembled WGS sequence"/>
</dbReference>
<organism evidence="3 4">
    <name type="scientific">Candidatus Dojkabacteria bacterium</name>
    <dbReference type="NCBI Taxonomy" id="2099670"/>
    <lineage>
        <taxon>Bacteria</taxon>
        <taxon>Candidatus Dojkabacteria</taxon>
    </lineage>
</organism>
<reference evidence="3" key="2">
    <citation type="journal article" date="2021" name="Microbiome">
        <title>Successional dynamics and alternative stable states in a saline activated sludge microbial community over 9 years.</title>
        <authorList>
            <person name="Wang Y."/>
            <person name="Ye J."/>
            <person name="Ju F."/>
            <person name="Liu L."/>
            <person name="Boyd J.A."/>
            <person name="Deng Y."/>
            <person name="Parks D.H."/>
            <person name="Jiang X."/>
            <person name="Yin X."/>
            <person name="Woodcroft B.J."/>
            <person name="Tyson G.W."/>
            <person name="Hugenholtz P."/>
            <person name="Polz M.F."/>
            <person name="Zhang T."/>
        </authorList>
    </citation>
    <scope>NUCLEOTIDE SEQUENCE</scope>
    <source>
        <strain evidence="3">HKST-UBA11</strain>
    </source>
</reference>
<protein>
    <submittedName>
        <fullName evidence="3">S-layer homology domain-containing protein</fullName>
    </submittedName>
</protein>
<dbReference type="InterPro" id="IPR025711">
    <property type="entry name" value="PepSY"/>
</dbReference>
<reference evidence="3" key="1">
    <citation type="submission" date="2020-04" db="EMBL/GenBank/DDBJ databases">
        <authorList>
            <person name="Zhang T."/>
        </authorList>
    </citation>
    <scope>NUCLEOTIDE SEQUENCE</scope>
    <source>
        <strain evidence="3">HKST-UBA11</strain>
    </source>
</reference>
<dbReference type="InterPro" id="IPR001119">
    <property type="entry name" value="SLH_dom"/>
</dbReference>
<evidence type="ECO:0000259" key="2">
    <source>
        <dbReference type="PROSITE" id="PS51272"/>
    </source>
</evidence>
<feature type="domain" description="SLH" evidence="2">
    <location>
        <begin position="112"/>
        <end position="175"/>
    </location>
</feature>
<dbReference type="Pfam" id="PF00395">
    <property type="entry name" value="SLH"/>
    <property type="match status" value="2"/>
</dbReference>
<dbReference type="PROSITE" id="PS51272">
    <property type="entry name" value="SLH"/>
    <property type="match status" value="2"/>
</dbReference>